<dbReference type="Proteomes" id="UP000298652">
    <property type="component" value="Chromosome 4"/>
</dbReference>
<dbReference type="InterPro" id="IPR026992">
    <property type="entry name" value="DIOX_N"/>
</dbReference>
<dbReference type="SUPFAM" id="SSF51197">
    <property type="entry name" value="Clavaminate synthase-like"/>
    <property type="match status" value="1"/>
</dbReference>
<evidence type="ECO:0000313" key="6">
    <source>
        <dbReference type="EMBL" id="TKW22640.1"/>
    </source>
</evidence>
<keyword evidence="7" id="KW-1185">Reference proteome</keyword>
<feature type="region of interest" description="Disordered" evidence="4">
    <location>
        <begin position="174"/>
        <end position="195"/>
    </location>
</feature>
<keyword evidence="2" id="KW-0560">Oxidoreductase</keyword>
<dbReference type="Gene3D" id="2.60.120.330">
    <property type="entry name" value="B-lactam Antibiotic, Isopenicillin N Synthase, Chain"/>
    <property type="match status" value="1"/>
</dbReference>
<dbReference type="AlphaFoldDB" id="A0A4U6V0S1"/>
<accession>A0A4U6V0S1</accession>
<dbReference type="Gramene" id="TKW22640">
    <property type="protein sequence ID" value="TKW22640"/>
    <property type="gene ID" value="SEVIR_4G241900v2"/>
</dbReference>
<name>A0A4U6V0S1_SETVI</name>
<dbReference type="InterPro" id="IPR027443">
    <property type="entry name" value="IPNS-like_sf"/>
</dbReference>
<dbReference type="GO" id="GO:0016491">
    <property type="term" value="F:oxidoreductase activity"/>
    <property type="evidence" value="ECO:0007669"/>
    <property type="project" value="UniProtKB-KW"/>
</dbReference>
<keyword evidence="3" id="KW-0408">Iron</keyword>
<dbReference type="GO" id="GO:0046872">
    <property type="term" value="F:metal ion binding"/>
    <property type="evidence" value="ECO:0007669"/>
    <property type="project" value="UniProtKB-KW"/>
</dbReference>
<proteinExistence type="predicted"/>
<dbReference type="EMBL" id="CM016555">
    <property type="protein sequence ID" value="TKW22640.1"/>
    <property type="molecule type" value="Genomic_DNA"/>
</dbReference>
<feature type="domain" description="Non-haem dioxygenase N-terminal" evidence="5">
    <location>
        <begin position="90"/>
        <end position="151"/>
    </location>
</feature>
<evidence type="ECO:0000256" key="2">
    <source>
        <dbReference type="ARBA" id="ARBA00023002"/>
    </source>
</evidence>
<sequence length="195" mass="21382">MRVGARAASTAAILEYLAPRSWWQSLWRASSRRDAEEPTGSGVVSCDPSRRRLEPPRPNSRPMWTAALVPWRRIHRPPGCSFLLSPGVSIPVVDLSLPAPVAAATATAEAARSWGFFHLVSHQQALAVPEDYPAQALAAVGAFNELPAAELRPLHGRRDPVLLRRRSVPDLRRELAQHRSGPSGLTQRASRPWGC</sequence>
<reference evidence="6" key="1">
    <citation type="submission" date="2019-03" db="EMBL/GenBank/DDBJ databases">
        <title>WGS assembly of Setaria viridis.</title>
        <authorList>
            <person name="Huang P."/>
            <person name="Jenkins J."/>
            <person name="Grimwood J."/>
            <person name="Barry K."/>
            <person name="Healey A."/>
            <person name="Mamidi S."/>
            <person name="Sreedasyam A."/>
            <person name="Shu S."/>
            <person name="Feldman M."/>
            <person name="Wu J."/>
            <person name="Yu Y."/>
            <person name="Chen C."/>
            <person name="Johnson J."/>
            <person name="Rokhsar D."/>
            <person name="Baxter I."/>
            <person name="Schmutz J."/>
            <person name="Brutnell T."/>
            <person name="Kellogg E."/>
        </authorList>
    </citation>
    <scope>NUCLEOTIDE SEQUENCE [LARGE SCALE GENOMIC DNA]</scope>
</reference>
<organism evidence="6 7">
    <name type="scientific">Setaria viridis</name>
    <name type="common">Green bristlegrass</name>
    <name type="synonym">Setaria italica subsp. viridis</name>
    <dbReference type="NCBI Taxonomy" id="4556"/>
    <lineage>
        <taxon>Eukaryota</taxon>
        <taxon>Viridiplantae</taxon>
        <taxon>Streptophyta</taxon>
        <taxon>Embryophyta</taxon>
        <taxon>Tracheophyta</taxon>
        <taxon>Spermatophyta</taxon>
        <taxon>Magnoliopsida</taxon>
        <taxon>Liliopsida</taxon>
        <taxon>Poales</taxon>
        <taxon>Poaceae</taxon>
        <taxon>PACMAD clade</taxon>
        <taxon>Panicoideae</taxon>
        <taxon>Panicodae</taxon>
        <taxon>Paniceae</taxon>
        <taxon>Cenchrinae</taxon>
        <taxon>Setaria</taxon>
    </lineage>
</organism>
<gene>
    <name evidence="6" type="ORF">SEVIR_4G241900v2</name>
</gene>
<keyword evidence="1" id="KW-0479">Metal-binding</keyword>
<feature type="region of interest" description="Disordered" evidence="4">
    <location>
        <begin position="34"/>
        <end position="59"/>
    </location>
</feature>
<dbReference type="Pfam" id="PF14226">
    <property type="entry name" value="DIOX_N"/>
    <property type="match status" value="1"/>
</dbReference>
<evidence type="ECO:0000259" key="5">
    <source>
        <dbReference type="Pfam" id="PF14226"/>
    </source>
</evidence>
<evidence type="ECO:0000256" key="1">
    <source>
        <dbReference type="ARBA" id="ARBA00022723"/>
    </source>
</evidence>
<evidence type="ECO:0000256" key="3">
    <source>
        <dbReference type="ARBA" id="ARBA00023004"/>
    </source>
</evidence>
<evidence type="ECO:0000313" key="7">
    <source>
        <dbReference type="Proteomes" id="UP000298652"/>
    </source>
</evidence>
<evidence type="ECO:0000256" key="4">
    <source>
        <dbReference type="SAM" id="MobiDB-lite"/>
    </source>
</evidence>
<protein>
    <recommendedName>
        <fullName evidence="5">Non-haem dioxygenase N-terminal domain-containing protein</fullName>
    </recommendedName>
</protein>